<comment type="caution">
    <text evidence="1">The sequence shown here is derived from an EMBL/GenBank/DDBJ whole genome shotgun (WGS) entry which is preliminary data.</text>
</comment>
<reference evidence="1" key="1">
    <citation type="journal article" date="2020" name="New Phytol.">
        <title>Comparative genomics reveals dynamic genome evolution in host specialist ectomycorrhizal fungi.</title>
        <authorList>
            <person name="Lofgren L.A."/>
            <person name="Nguyen N.H."/>
            <person name="Vilgalys R."/>
            <person name="Ruytinx J."/>
            <person name="Liao H.L."/>
            <person name="Branco S."/>
            <person name="Kuo A."/>
            <person name="LaButti K."/>
            <person name="Lipzen A."/>
            <person name="Andreopoulos W."/>
            <person name="Pangilinan J."/>
            <person name="Riley R."/>
            <person name="Hundley H."/>
            <person name="Na H."/>
            <person name="Barry K."/>
            <person name="Grigoriev I.V."/>
            <person name="Stajich J.E."/>
            <person name="Kennedy P.G."/>
        </authorList>
    </citation>
    <scope>NUCLEOTIDE SEQUENCE</scope>
    <source>
        <strain evidence="1">FC423</strain>
    </source>
</reference>
<dbReference type="Proteomes" id="UP000823399">
    <property type="component" value="Unassembled WGS sequence"/>
</dbReference>
<accession>A0A9P7ESU4</accession>
<dbReference type="RefSeq" id="XP_041285482.1">
    <property type="nucleotide sequence ID" value="XM_041432030.1"/>
</dbReference>
<name>A0A9P7ESU4_9AGAM</name>
<keyword evidence="2" id="KW-1185">Reference proteome</keyword>
<gene>
    <name evidence="1" type="ORF">F5147DRAFT_587724</name>
</gene>
<protein>
    <submittedName>
        <fullName evidence="1">Uncharacterized protein</fullName>
    </submittedName>
</protein>
<dbReference type="AlphaFoldDB" id="A0A9P7ESU4"/>
<dbReference type="OrthoDB" id="2679222at2759"/>
<evidence type="ECO:0000313" key="2">
    <source>
        <dbReference type="Proteomes" id="UP000823399"/>
    </source>
</evidence>
<feature type="non-terminal residue" evidence="1">
    <location>
        <position position="1"/>
    </location>
</feature>
<proteinExistence type="predicted"/>
<dbReference type="GeneID" id="64694289"/>
<dbReference type="EMBL" id="JABBWM010000123">
    <property type="protein sequence ID" value="KAG2088265.1"/>
    <property type="molecule type" value="Genomic_DNA"/>
</dbReference>
<organism evidence="1 2">
    <name type="scientific">Suillus discolor</name>
    <dbReference type="NCBI Taxonomy" id="1912936"/>
    <lineage>
        <taxon>Eukaryota</taxon>
        <taxon>Fungi</taxon>
        <taxon>Dikarya</taxon>
        <taxon>Basidiomycota</taxon>
        <taxon>Agaricomycotina</taxon>
        <taxon>Agaricomycetes</taxon>
        <taxon>Agaricomycetidae</taxon>
        <taxon>Boletales</taxon>
        <taxon>Suillineae</taxon>
        <taxon>Suillaceae</taxon>
        <taxon>Suillus</taxon>
    </lineage>
</organism>
<sequence length="272" mass="30539">RLLPIWFHIGASKELKKFNNHLHASCLRDNHNITSVSQLETTMKRYSPHHRQNKDCPCEHCLVDRTSYKCNKPFKCVKLAKEIMNCLLLKWHPNNCSPSYALNIAPEQSTENDDQGEANIKIFDPIFPSPDTLETGFRAFVKTQPQSTLPASQTTKPPGNPPQLINIVIAGTHQVNKDREYMSGGGAWISHDNPQNVSIKIPEPLAGPGAGEIGALLTVVTNLPKDAPIHCLIRSQKLRKDLTINLPRQEDAYWLEHPHKLLMTALVVSLRT</sequence>
<evidence type="ECO:0000313" key="1">
    <source>
        <dbReference type="EMBL" id="KAG2088265.1"/>
    </source>
</evidence>